<dbReference type="PROSITE" id="PS51255">
    <property type="entry name" value="ADPK"/>
    <property type="match status" value="1"/>
</dbReference>
<dbReference type="InterPro" id="IPR029056">
    <property type="entry name" value="Ribokinase-like"/>
</dbReference>
<gene>
    <name evidence="6" type="ORF">SAMN04488563_2515</name>
</gene>
<evidence type="ECO:0000256" key="2">
    <source>
        <dbReference type="ARBA" id="ARBA00022723"/>
    </source>
</evidence>
<evidence type="ECO:0000313" key="7">
    <source>
        <dbReference type="Proteomes" id="UP000182977"/>
    </source>
</evidence>
<dbReference type="GO" id="GO:0016773">
    <property type="term" value="F:phosphotransferase activity, alcohol group as acceptor"/>
    <property type="evidence" value="ECO:0007669"/>
    <property type="project" value="InterPro"/>
</dbReference>
<dbReference type="STRING" id="419479.SAMN04488563_2515"/>
<evidence type="ECO:0000256" key="3">
    <source>
        <dbReference type="ARBA" id="ARBA00022777"/>
    </source>
</evidence>
<keyword evidence="7" id="KW-1185">Reference proteome</keyword>
<protein>
    <submittedName>
        <fullName evidence="6">ADP-dependent phosphofructokinase/glucokinase</fullName>
    </submittedName>
</protein>
<dbReference type="GO" id="GO:0006096">
    <property type="term" value="P:glycolytic process"/>
    <property type="evidence" value="ECO:0007669"/>
    <property type="project" value="UniProtKB-KW"/>
</dbReference>
<keyword evidence="3 6" id="KW-0418">Kinase</keyword>
<evidence type="ECO:0000313" key="6">
    <source>
        <dbReference type="EMBL" id="SDU53776.1"/>
    </source>
</evidence>
<dbReference type="Pfam" id="PF04587">
    <property type="entry name" value="ADP_PFK_GK"/>
    <property type="match status" value="1"/>
</dbReference>
<organism evidence="6 7">
    <name type="scientific">Jiangella alkaliphila</name>
    <dbReference type="NCBI Taxonomy" id="419479"/>
    <lineage>
        <taxon>Bacteria</taxon>
        <taxon>Bacillati</taxon>
        <taxon>Actinomycetota</taxon>
        <taxon>Actinomycetes</taxon>
        <taxon>Jiangellales</taxon>
        <taxon>Jiangellaceae</taxon>
        <taxon>Jiangella</taxon>
    </lineage>
</organism>
<dbReference type="Gene3D" id="3.40.1190.20">
    <property type="match status" value="1"/>
</dbReference>
<dbReference type="InterPro" id="IPR007666">
    <property type="entry name" value="ADP_PFK/GK"/>
</dbReference>
<dbReference type="OrthoDB" id="2813007at2"/>
<evidence type="ECO:0000256" key="4">
    <source>
        <dbReference type="ARBA" id="ARBA00022842"/>
    </source>
</evidence>
<keyword evidence="5" id="KW-0324">Glycolysis</keyword>
<dbReference type="RefSeq" id="WP_046769131.1">
    <property type="nucleotide sequence ID" value="NZ_KQ061230.1"/>
</dbReference>
<keyword evidence="1" id="KW-0808">Transferase</keyword>
<dbReference type="Proteomes" id="UP000182977">
    <property type="component" value="Chromosome I"/>
</dbReference>
<keyword evidence="4" id="KW-0460">Magnesium</keyword>
<keyword evidence="2" id="KW-0479">Metal-binding</keyword>
<name>A0A1H2JC63_9ACTN</name>
<dbReference type="GO" id="GO:0046872">
    <property type="term" value="F:metal ion binding"/>
    <property type="evidence" value="ECO:0007669"/>
    <property type="project" value="UniProtKB-KW"/>
</dbReference>
<dbReference type="GO" id="GO:0016301">
    <property type="term" value="F:kinase activity"/>
    <property type="evidence" value="ECO:0007669"/>
    <property type="project" value="UniProtKB-KW"/>
</dbReference>
<dbReference type="SUPFAM" id="SSF53613">
    <property type="entry name" value="Ribokinase-like"/>
    <property type="match status" value="1"/>
</dbReference>
<evidence type="ECO:0000256" key="5">
    <source>
        <dbReference type="ARBA" id="ARBA00023152"/>
    </source>
</evidence>
<evidence type="ECO:0000256" key="1">
    <source>
        <dbReference type="ARBA" id="ARBA00022679"/>
    </source>
</evidence>
<sequence length="399" mass="41476">MTGRLVLGLGGTVDYEISWDAATIERLVVEHDIRAAELSTGIPVDSERSLLVTLLAFVRDGAGGERFVASSDVVTGLAARFDTRVTLGGTCVRAALGLAAVGVGSTVHLVSIDDHVRRLLPPSVDYLCSADADSLDPHLIVQYPAGTRIRAGDLDLHAPHANRLIYVHDPPNRELRLHPGLGEALSRADVFLVSGLNSIQSPAVLARRLGELRAAVDRLPAGALTFYEDAGYHVPSIAAAARAGVLELADVYSMNEDELGERLGRSVDLLDPTAVVSALRALTGLVPAPVVVVHTKYWSVALGADAGRFEDALSGGIALASARYLAGDGLTADSVRAVATRPVHPGGAAVVAAVRTAFGARAAGVPAYVLDTSVPTSIGLGDTFVGGFLAATTQKLILE</sequence>
<reference evidence="7" key="1">
    <citation type="submission" date="2016-10" db="EMBL/GenBank/DDBJ databases">
        <authorList>
            <person name="Varghese N."/>
            <person name="Submissions S."/>
        </authorList>
    </citation>
    <scope>NUCLEOTIDE SEQUENCE [LARGE SCALE GENOMIC DNA]</scope>
    <source>
        <strain evidence="7">DSM 45079</strain>
    </source>
</reference>
<dbReference type="AlphaFoldDB" id="A0A1H2JC63"/>
<proteinExistence type="predicted"/>
<dbReference type="EMBL" id="LT629791">
    <property type="protein sequence ID" value="SDU53776.1"/>
    <property type="molecule type" value="Genomic_DNA"/>
</dbReference>
<accession>A0A1H2JC63</accession>